<proteinExistence type="predicted"/>
<accession>A0A1I7WX80</accession>
<organism evidence="1 2">
    <name type="scientific">Heterorhabditis bacteriophora</name>
    <name type="common">Entomopathogenic nematode worm</name>
    <dbReference type="NCBI Taxonomy" id="37862"/>
    <lineage>
        <taxon>Eukaryota</taxon>
        <taxon>Metazoa</taxon>
        <taxon>Ecdysozoa</taxon>
        <taxon>Nematoda</taxon>
        <taxon>Chromadorea</taxon>
        <taxon>Rhabditida</taxon>
        <taxon>Rhabditina</taxon>
        <taxon>Rhabditomorpha</taxon>
        <taxon>Strongyloidea</taxon>
        <taxon>Heterorhabditidae</taxon>
        <taxon>Heterorhabditis</taxon>
    </lineage>
</organism>
<reference evidence="2" key="1">
    <citation type="submission" date="2016-11" db="UniProtKB">
        <authorList>
            <consortium name="WormBaseParasite"/>
        </authorList>
    </citation>
    <scope>IDENTIFICATION</scope>
</reference>
<name>A0A1I7WX80_HETBA</name>
<dbReference type="WBParaSite" id="Hba_09788">
    <property type="protein sequence ID" value="Hba_09788"/>
    <property type="gene ID" value="Hba_09788"/>
</dbReference>
<sequence length="143" mass="16265">MAPWCHKAPEAVQHLSAKRFRSVQNYYPSSPQGEWELSSEAKPRLLGALRQMPRLKKALKNREKNSPINLHLSQSSNSPSKCTEKLIAGSLFWMAIVAEHSIGRVRQVERERNGNAFRFLNGTDPALQIPLRLTYTTRPSQDL</sequence>
<dbReference type="AlphaFoldDB" id="A0A1I7WX80"/>
<evidence type="ECO:0000313" key="2">
    <source>
        <dbReference type="WBParaSite" id="Hba_09788"/>
    </source>
</evidence>
<evidence type="ECO:0000313" key="1">
    <source>
        <dbReference type="Proteomes" id="UP000095283"/>
    </source>
</evidence>
<protein>
    <submittedName>
        <fullName evidence="2">Uncharacterized protein</fullName>
    </submittedName>
</protein>
<dbReference type="Proteomes" id="UP000095283">
    <property type="component" value="Unplaced"/>
</dbReference>
<keyword evidence="1" id="KW-1185">Reference proteome</keyword>